<gene>
    <name evidence="17" type="ORF">DGYR_LOCUS2496</name>
</gene>
<dbReference type="PROSITE" id="PS50195">
    <property type="entry name" value="PX"/>
    <property type="match status" value="1"/>
</dbReference>
<dbReference type="GO" id="GO:0030659">
    <property type="term" value="C:cytoplasmic vesicle membrane"/>
    <property type="evidence" value="ECO:0007669"/>
    <property type="project" value="UniProtKB-SubCell"/>
</dbReference>
<keyword evidence="11" id="KW-0968">Cytoplasmic vesicle</keyword>
<dbReference type="Gene3D" id="3.30.1520.10">
    <property type="entry name" value="Phox-like domain"/>
    <property type="match status" value="1"/>
</dbReference>
<proteinExistence type="inferred from homology"/>
<protein>
    <recommendedName>
        <fullName evidence="4">Sorting nexin-17</fullName>
    </recommendedName>
</protein>
<evidence type="ECO:0000256" key="3">
    <source>
        <dbReference type="ARBA" id="ARBA00010883"/>
    </source>
</evidence>
<comment type="similarity">
    <text evidence="3">Belongs to the sorting nexin family.</text>
</comment>
<comment type="subcellular location">
    <subcellularLocation>
        <location evidence="1">Cytoplasmic vesicle membrane</location>
        <topology evidence="1">Peripheral membrane protein</topology>
        <orientation evidence="1">Cytoplasmic side</orientation>
    </subcellularLocation>
    <subcellularLocation>
        <location evidence="2">Early endosome</location>
    </subcellularLocation>
</comment>
<dbReference type="InterPro" id="IPR028666">
    <property type="entry name" value="SNX17_FERM_N"/>
</dbReference>
<evidence type="ECO:0000256" key="9">
    <source>
        <dbReference type="ARBA" id="ARBA00023121"/>
    </source>
</evidence>
<evidence type="ECO:0000259" key="15">
    <source>
        <dbReference type="PROSITE" id="PS50195"/>
    </source>
</evidence>
<evidence type="ECO:0000256" key="6">
    <source>
        <dbReference type="ARBA" id="ARBA00022490"/>
    </source>
</evidence>
<dbReference type="SUPFAM" id="SSF64268">
    <property type="entry name" value="PX domain"/>
    <property type="match status" value="1"/>
</dbReference>
<feature type="domain" description="Ras-associating" evidence="16">
    <location>
        <begin position="114"/>
        <end position="205"/>
    </location>
</feature>
<dbReference type="Pfam" id="PF18116">
    <property type="entry name" value="SNX17_FERM_C"/>
    <property type="match status" value="1"/>
</dbReference>
<dbReference type="InterPro" id="IPR000299">
    <property type="entry name" value="FERM_domain"/>
</dbReference>
<dbReference type="InterPro" id="IPR000159">
    <property type="entry name" value="RA_dom"/>
</dbReference>
<dbReference type="InterPro" id="IPR040842">
    <property type="entry name" value="SNX17/31_FERM"/>
</dbReference>
<dbReference type="FunFam" id="3.30.1520.10:FF:000008">
    <property type="entry name" value="Sorting nexin-17 isoform1"/>
    <property type="match status" value="1"/>
</dbReference>
<dbReference type="GO" id="GO:0007165">
    <property type="term" value="P:signal transduction"/>
    <property type="evidence" value="ECO:0007669"/>
    <property type="project" value="InterPro"/>
</dbReference>
<feature type="compositionally biased region" description="Polar residues" evidence="13">
    <location>
        <begin position="390"/>
        <end position="431"/>
    </location>
</feature>
<dbReference type="EMBL" id="CAJFCJ010000004">
    <property type="protein sequence ID" value="CAD5113524.1"/>
    <property type="molecule type" value="Genomic_DNA"/>
</dbReference>
<comment type="function">
    <text evidence="12">Critical regulator of endosomal recycling of numerous surface proteins, including integrins, signaling receptor and channels. Binds to NPxY sequences in the cytoplasmic tails of target cargos. Associates with retriever and CCC complexes to prevent lysosomal degradation and promote cell surface recycling of numerous cargos such as integrins ITGB1, ITGB5 and their associated alpha subunits. Also required for maintenance of normal cell surface levels of APP and LRP1. Interacts with membranes containing phosphatidylinositol 3-phosphate (PtdIns(3P)).</text>
</comment>
<evidence type="ECO:0000256" key="1">
    <source>
        <dbReference type="ARBA" id="ARBA00004180"/>
    </source>
</evidence>
<dbReference type="PANTHER" id="PTHR12431:SF14">
    <property type="entry name" value="LD15323P"/>
    <property type="match status" value="1"/>
</dbReference>
<evidence type="ECO:0000259" key="14">
    <source>
        <dbReference type="PROSITE" id="PS50057"/>
    </source>
</evidence>
<dbReference type="CDD" id="cd16121">
    <property type="entry name" value="FERM_F1_SNX17"/>
    <property type="match status" value="1"/>
</dbReference>
<dbReference type="Pfam" id="PF00787">
    <property type="entry name" value="PX"/>
    <property type="match status" value="1"/>
</dbReference>
<evidence type="ECO:0000313" key="17">
    <source>
        <dbReference type="EMBL" id="CAD5113524.1"/>
    </source>
</evidence>
<sequence>MHFSIPDTEEKVDEKGVPYTVYRINVNGAHHCTVRYRQLHLLHEHLKKEFGSGQLPSFPPKRLLALSKTQVESRRMGLESYIQGVSQTTEVLNSSIFSNFMIQAQQGNLQEESCNINIDIYLVNGQKVTIECSNMAQTEQVMSAAANEIGLAEEYMAYFGLFLVKLVDDRQILVRPLQEFESPYISLRNASEKYSHRIIFRKSFWDASYEDALMEDRICLNLLFCQAVSDLKQGWIEGSADQIAQLKTLQQKNSKKEYLRLIKTLKFYGYIKFEPCVTNYPHDNCNVIIAAGNKEMIFRIEIAPNTFKGGVFKITRIRCWRITTAVLNKDTDEEDEKLQTELAFEYLIAKNTLQWITVTSNQAILMSMLLQSMVDELLLKREGERVKKVSSPTKSPLETSYSNSDIQNSISETAPLSKSRSYNEKLQTNTAFEDIGDDDL</sequence>
<evidence type="ECO:0000256" key="8">
    <source>
        <dbReference type="ARBA" id="ARBA00022927"/>
    </source>
</evidence>
<dbReference type="GO" id="GO:0035091">
    <property type="term" value="F:phosphatidylinositol binding"/>
    <property type="evidence" value="ECO:0007669"/>
    <property type="project" value="InterPro"/>
</dbReference>
<dbReference type="FunFam" id="2.30.29.30:FF:000145">
    <property type="entry name" value="Sorting nexin-17 isoform1"/>
    <property type="match status" value="1"/>
</dbReference>
<dbReference type="OrthoDB" id="5772781at2759"/>
<dbReference type="InterPro" id="IPR048763">
    <property type="entry name" value="SNX17-31_FERM_F1"/>
</dbReference>
<dbReference type="Proteomes" id="UP000549394">
    <property type="component" value="Unassembled WGS sequence"/>
</dbReference>
<feature type="region of interest" description="Disordered" evidence="13">
    <location>
        <begin position="389"/>
        <end position="440"/>
    </location>
</feature>
<evidence type="ECO:0000256" key="2">
    <source>
        <dbReference type="ARBA" id="ARBA00004412"/>
    </source>
</evidence>
<organism evidence="17 18">
    <name type="scientific">Dimorphilus gyrociliatus</name>
    <dbReference type="NCBI Taxonomy" id="2664684"/>
    <lineage>
        <taxon>Eukaryota</taxon>
        <taxon>Metazoa</taxon>
        <taxon>Spiralia</taxon>
        <taxon>Lophotrochozoa</taxon>
        <taxon>Annelida</taxon>
        <taxon>Polychaeta</taxon>
        <taxon>Polychaeta incertae sedis</taxon>
        <taxon>Dinophilidae</taxon>
        <taxon>Dimorphilus</taxon>
    </lineage>
</organism>
<feature type="domain" description="FERM" evidence="14">
    <location>
        <begin position="116"/>
        <end position="440"/>
    </location>
</feature>
<dbReference type="SMART" id="SM00312">
    <property type="entry name" value="PX"/>
    <property type="match status" value="1"/>
</dbReference>
<dbReference type="PROSITE" id="PS50200">
    <property type="entry name" value="RA"/>
    <property type="match status" value="1"/>
</dbReference>
<dbReference type="Gene3D" id="3.10.20.90">
    <property type="entry name" value="Phosphatidylinositol 3-kinase Catalytic Subunit, Chain A, domain 1"/>
    <property type="match status" value="1"/>
</dbReference>
<dbReference type="GO" id="GO:0006886">
    <property type="term" value="P:intracellular protein transport"/>
    <property type="evidence" value="ECO:0007669"/>
    <property type="project" value="TreeGrafter"/>
</dbReference>
<dbReference type="Gene3D" id="1.20.80.60">
    <property type="match status" value="1"/>
</dbReference>
<dbReference type="CDD" id="cd06885">
    <property type="entry name" value="PX_SNX17_31"/>
    <property type="match status" value="1"/>
</dbReference>
<name>A0A7I8VB05_9ANNE</name>
<dbReference type="AlphaFoldDB" id="A0A7I8VB05"/>
<keyword evidence="6" id="KW-0963">Cytoplasm</keyword>
<keyword evidence="10" id="KW-0472">Membrane</keyword>
<dbReference type="Pfam" id="PF21271">
    <property type="entry name" value="SNX17-31_F2_FERM"/>
    <property type="match status" value="1"/>
</dbReference>
<evidence type="ECO:0000259" key="16">
    <source>
        <dbReference type="PROSITE" id="PS50200"/>
    </source>
</evidence>
<evidence type="ECO:0000256" key="13">
    <source>
        <dbReference type="SAM" id="MobiDB-lite"/>
    </source>
</evidence>
<keyword evidence="7" id="KW-0967">Endosome</keyword>
<dbReference type="InterPro" id="IPR001683">
    <property type="entry name" value="PX_dom"/>
</dbReference>
<evidence type="ECO:0000256" key="4">
    <source>
        <dbReference type="ARBA" id="ARBA00015282"/>
    </source>
</evidence>
<dbReference type="Pfam" id="PF21273">
    <property type="entry name" value="SNX17-27-31_F1_FERM"/>
    <property type="match status" value="1"/>
</dbReference>
<keyword evidence="18" id="KW-1185">Reference proteome</keyword>
<dbReference type="Gene3D" id="2.30.29.30">
    <property type="entry name" value="Pleckstrin-homology domain (PH domain)/Phosphotyrosine-binding domain (PTB)"/>
    <property type="match status" value="1"/>
</dbReference>
<feature type="domain" description="PX" evidence="15">
    <location>
        <begin position="1"/>
        <end position="108"/>
    </location>
</feature>
<evidence type="ECO:0000256" key="5">
    <source>
        <dbReference type="ARBA" id="ARBA00022448"/>
    </source>
</evidence>
<dbReference type="PANTHER" id="PTHR12431">
    <property type="entry name" value="SORTING NEXIN 17 AND 27"/>
    <property type="match status" value="1"/>
</dbReference>
<dbReference type="PROSITE" id="PS50057">
    <property type="entry name" value="FERM_3"/>
    <property type="match status" value="1"/>
</dbReference>
<evidence type="ECO:0000256" key="7">
    <source>
        <dbReference type="ARBA" id="ARBA00022753"/>
    </source>
</evidence>
<evidence type="ECO:0000313" key="18">
    <source>
        <dbReference type="Proteomes" id="UP000549394"/>
    </source>
</evidence>
<dbReference type="FunFam" id="1.20.80.60:FF:000001">
    <property type="entry name" value="Sorting nexin-17 isoform1"/>
    <property type="match status" value="1"/>
</dbReference>
<evidence type="ECO:0000256" key="12">
    <source>
        <dbReference type="ARBA" id="ARBA00045612"/>
    </source>
</evidence>
<accession>A0A7I8VB05</accession>
<reference evidence="17 18" key="1">
    <citation type="submission" date="2020-08" db="EMBL/GenBank/DDBJ databases">
        <authorList>
            <person name="Hejnol A."/>
        </authorList>
    </citation>
    <scope>NUCLEOTIDE SEQUENCE [LARGE SCALE GENOMIC DNA]</scope>
</reference>
<comment type="caution">
    <text evidence="17">The sequence shown here is derived from an EMBL/GenBank/DDBJ whole genome shotgun (WGS) entry which is preliminary data.</text>
</comment>
<dbReference type="InterPro" id="IPR048767">
    <property type="entry name" value="SNX17-31_FERM_F2"/>
</dbReference>
<keyword evidence="8" id="KW-0653">Protein transport</keyword>
<dbReference type="GO" id="GO:0005769">
    <property type="term" value="C:early endosome"/>
    <property type="evidence" value="ECO:0007669"/>
    <property type="project" value="UniProtKB-SubCell"/>
</dbReference>
<dbReference type="CDD" id="cd13337">
    <property type="entry name" value="FERM-like_C_SNX17"/>
    <property type="match status" value="1"/>
</dbReference>
<evidence type="ECO:0000256" key="10">
    <source>
        <dbReference type="ARBA" id="ARBA00023136"/>
    </source>
</evidence>
<dbReference type="GO" id="GO:0032456">
    <property type="term" value="P:endocytic recycling"/>
    <property type="evidence" value="ECO:0007669"/>
    <property type="project" value="TreeGrafter"/>
</dbReference>
<dbReference type="InterPro" id="IPR036871">
    <property type="entry name" value="PX_dom_sf"/>
</dbReference>
<keyword evidence="5" id="KW-0813">Transport</keyword>
<dbReference type="InterPro" id="IPR011993">
    <property type="entry name" value="PH-like_dom_sf"/>
</dbReference>
<dbReference type="InterPro" id="IPR037836">
    <property type="entry name" value="SNX17_FERM-like_dom"/>
</dbReference>
<evidence type="ECO:0000256" key="11">
    <source>
        <dbReference type="ARBA" id="ARBA00023329"/>
    </source>
</evidence>
<keyword evidence="9" id="KW-0446">Lipid-binding</keyword>